<reference evidence="1" key="1">
    <citation type="submission" date="2023-09" db="UniProtKB">
        <authorList>
            <consortium name="Ensembl"/>
        </authorList>
    </citation>
    <scope>IDENTIFICATION</scope>
</reference>
<protein>
    <recommendedName>
        <fullName evidence="2">Peptidoglycan binding-like domain-containing protein</fullName>
    </recommendedName>
</protein>
<dbReference type="AlphaFoldDB" id="A0A3B5A015"/>
<dbReference type="Gene3D" id="1.10.101.10">
    <property type="entry name" value="PGBD-like superfamily/PGBD"/>
    <property type="match status" value="1"/>
</dbReference>
<dbReference type="Ensembl" id="ENSSPAT00000014191.1">
    <property type="protein sequence ID" value="ENSSPAP00000013955.1"/>
    <property type="gene ID" value="ENSSPAG00000010557.1"/>
</dbReference>
<evidence type="ECO:0008006" key="2">
    <source>
        <dbReference type="Google" id="ProtNLM"/>
    </source>
</evidence>
<dbReference type="STRING" id="144197.ENSSPAP00000013955"/>
<proteinExistence type="predicted"/>
<evidence type="ECO:0000313" key="1">
    <source>
        <dbReference type="Ensembl" id="ENSSPAP00000013955.1"/>
    </source>
</evidence>
<name>A0A3B5A015_9TELE</name>
<dbReference type="InterPro" id="IPR036366">
    <property type="entry name" value="PGBDSf"/>
</dbReference>
<accession>A0A3B5A015</accession>
<dbReference type="InterPro" id="IPR036365">
    <property type="entry name" value="PGBD-like_sf"/>
</dbReference>
<organism evidence="1">
    <name type="scientific">Stegastes partitus</name>
    <name type="common">bicolor damselfish</name>
    <dbReference type="NCBI Taxonomy" id="144197"/>
    <lineage>
        <taxon>Eukaryota</taxon>
        <taxon>Metazoa</taxon>
        <taxon>Chordata</taxon>
        <taxon>Craniata</taxon>
        <taxon>Vertebrata</taxon>
        <taxon>Euteleostomi</taxon>
        <taxon>Actinopterygii</taxon>
        <taxon>Neopterygii</taxon>
        <taxon>Teleostei</taxon>
        <taxon>Neoteleostei</taxon>
        <taxon>Acanthomorphata</taxon>
        <taxon>Ovalentaria</taxon>
        <taxon>Pomacentridae</taxon>
        <taxon>Stegastes</taxon>
    </lineage>
</organism>
<sequence length="168" mass="18997">CFVTFHMCNLITLLPDGANTTILQIFNFLRQQSDSYVIGVIEDVNVSSLCSEFQWLSRLPVTGELDSATLRQMAEPRCGVSDEGSQQIWAQRVGVIFTGKRHHRKRRSTGQGTAVCTYLRHGVRVHVSENTYVCETDVCVSVTKVVHLSWPCRWRFRVSCCGLKRADS</sequence>
<dbReference type="SUPFAM" id="SSF47090">
    <property type="entry name" value="PGBD-like"/>
    <property type="match status" value="1"/>
</dbReference>